<protein>
    <recommendedName>
        <fullName evidence="5">Carrier domain-containing protein</fullName>
    </recommendedName>
</protein>
<dbReference type="Proteomes" id="UP000191285">
    <property type="component" value="Unassembled WGS sequence"/>
</dbReference>
<sequence>MASTTSLNTVQIHQTSDMCLLPSYQQGTESLSEKDIHTLRKWTECPPPRETQSVHQLVSKKVINQPNAPAVDAWDGSFTYAELERYSNTVGRQLISRTSHKFIPMLLGKTRWAAVAMLGILKAGKAFVLLDPSYPASRLNQICESLDAKLVISSERTIELTTALDIEDVYLIDSIHVGNNSTNQVSNLTEWTIHPNDPAYVAFTSGSTGVPKGAIITNGAFATSMAGMQEVLGLDSHSRVLQFAAHAFDMSIFDYLLTLCAGGCICIPSDTELKNDLAVTIRNKEVNWTCLTPSVARTLAGEELGGLEVLVLVGEAVGRTDVETWAEKVNLKILYGQTECGIATTVNPSMNLMSDPTVIGYPTLTSCWVVNPDDSSQLLPVGTTGELLVEGPGLSEGYFNNKEGTVTSFIEPPGWIHTFRQLDQIPNRLYKTGDLVRYNSDGSLDYQGRKDSQVKVRGQRVELSEIESWLRRTWPTEVRDAVAGLIKPSESSRSSGLVAFIAEQSNASSSASGDDFFLPPSKDFLACSQHAASKLKQLLPTYMIPTFYIPVAFIPMTGSGKTDRRKLLDKLNQLNDDEMDAYRGLNMNEIKSQPNSKIETELQELVAEALNVRLTSIGMEDNFFSIGGDSVMAIKLSAKARQKGLRLFVEDVFSYPSIREMSVYISSNSELSSEESQVAPFALIDNKREKAIEAAISQCKVNEQQIEDIYPVTDLQQWLIAMSADGVDNYTSIWEFDFPIDLDISKLKNAWSQVIQAQSALRTRVILDSDGNFLQVVLRDSVQIHDVTPEEYSTSGQIKDVWGYGQPLFQVHLVENLNGLHRCIVAAHHVLWDGYSFPLIFSQVDAAYHGHQPPVRSFQKVIAHIIKSRPKLHDLWKARLPESDEGFFPPLPYEGYKPLQTAHKECTLPLSGAGGGNNSITIPTKLQLCLAMVISQHMKCPDTTFCLIGTGRGLPIDGIDDMIGPTLGQLPVQIKWKVNERIEEVLQRAQIQAASMLPFETCGSRSLMKPTANKAAAGRFRTLLVIHPVSRDEDSMPAMFNHGRDLSAKANVADQPFAILCSMSPSSVTVRAQYDSKILSDEQVEGFVEAFGSAFELVHHHPDDLMKMASG</sequence>
<dbReference type="FunFam" id="3.30.300.30:FF:000015">
    <property type="entry name" value="Nonribosomal peptide synthase SidD"/>
    <property type="match status" value="1"/>
</dbReference>
<keyword evidence="7" id="KW-1185">Reference proteome</keyword>
<dbReference type="GO" id="GO:0044550">
    <property type="term" value="P:secondary metabolite biosynthetic process"/>
    <property type="evidence" value="ECO:0007669"/>
    <property type="project" value="TreeGrafter"/>
</dbReference>
<accession>A0A1V6SYW0</accession>
<evidence type="ECO:0000256" key="3">
    <source>
        <dbReference type="ARBA" id="ARBA00022598"/>
    </source>
</evidence>
<dbReference type="InterPro" id="IPR042099">
    <property type="entry name" value="ANL_N_sf"/>
</dbReference>
<dbReference type="GO" id="GO:0031177">
    <property type="term" value="F:phosphopantetheine binding"/>
    <property type="evidence" value="ECO:0007669"/>
    <property type="project" value="InterPro"/>
</dbReference>
<dbReference type="CDD" id="cd19545">
    <property type="entry name" value="FUM14_C_NRPS-like"/>
    <property type="match status" value="1"/>
</dbReference>
<dbReference type="PANTHER" id="PTHR45527">
    <property type="entry name" value="NONRIBOSOMAL PEPTIDE SYNTHETASE"/>
    <property type="match status" value="1"/>
</dbReference>
<dbReference type="Pfam" id="PF00668">
    <property type="entry name" value="Condensation"/>
    <property type="match status" value="1"/>
</dbReference>
<dbReference type="Gene3D" id="1.10.1200.10">
    <property type="entry name" value="ACP-like"/>
    <property type="match status" value="1"/>
</dbReference>
<dbReference type="InterPro" id="IPR020806">
    <property type="entry name" value="PKS_PP-bd"/>
</dbReference>
<dbReference type="InterPro" id="IPR000873">
    <property type="entry name" value="AMP-dep_synth/lig_dom"/>
</dbReference>
<evidence type="ECO:0000259" key="5">
    <source>
        <dbReference type="PROSITE" id="PS50075"/>
    </source>
</evidence>
<dbReference type="SUPFAM" id="SSF47336">
    <property type="entry name" value="ACP-like"/>
    <property type="match status" value="1"/>
</dbReference>
<dbReference type="SMART" id="SM00823">
    <property type="entry name" value="PKS_PP"/>
    <property type="match status" value="1"/>
</dbReference>
<dbReference type="PANTHER" id="PTHR45527:SF16">
    <property type="entry name" value="NONRIBOSOMAL PEPTIDE SYNTHASE ATNA-RELATED"/>
    <property type="match status" value="1"/>
</dbReference>
<evidence type="ECO:0000256" key="2">
    <source>
        <dbReference type="ARBA" id="ARBA00022553"/>
    </source>
</evidence>
<gene>
    <name evidence="6" type="ORF">PENSTE_c017G00016</name>
</gene>
<dbReference type="Pfam" id="PF00501">
    <property type="entry name" value="AMP-binding"/>
    <property type="match status" value="1"/>
</dbReference>
<dbReference type="SMART" id="SM01294">
    <property type="entry name" value="PKS_PP_betabranch"/>
    <property type="match status" value="1"/>
</dbReference>
<dbReference type="PROSITE" id="PS50075">
    <property type="entry name" value="CARRIER"/>
    <property type="match status" value="1"/>
</dbReference>
<keyword evidence="1" id="KW-0596">Phosphopantetheine</keyword>
<dbReference type="InterPro" id="IPR009081">
    <property type="entry name" value="PP-bd_ACP"/>
</dbReference>
<dbReference type="InterPro" id="IPR006162">
    <property type="entry name" value="Ppantetheine_attach_site"/>
</dbReference>
<dbReference type="OrthoDB" id="416786at2759"/>
<dbReference type="PROSITE" id="PS00012">
    <property type="entry name" value="PHOSPHOPANTETHEINE"/>
    <property type="match status" value="1"/>
</dbReference>
<dbReference type="InterPro" id="IPR023213">
    <property type="entry name" value="CAT-like_dom_sf"/>
</dbReference>
<dbReference type="Gene3D" id="3.30.559.30">
    <property type="entry name" value="Nonribosomal peptide synthetase, condensation domain"/>
    <property type="match status" value="1"/>
</dbReference>
<dbReference type="GO" id="GO:0005737">
    <property type="term" value="C:cytoplasm"/>
    <property type="evidence" value="ECO:0007669"/>
    <property type="project" value="TreeGrafter"/>
</dbReference>
<dbReference type="Pfam" id="PF00550">
    <property type="entry name" value="PP-binding"/>
    <property type="match status" value="1"/>
</dbReference>
<dbReference type="SUPFAM" id="SSF56801">
    <property type="entry name" value="Acetyl-CoA synthetase-like"/>
    <property type="match status" value="1"/>
</dbReference>
<dbReference type="AlphaFoldDB" id="A0A1V6SYW0"/>
<dbReference type="InterPro" id="IPR036736">
    <property type="entry name" value="ACP-like_sf"/>
</dbReference>
<keyword evidence="2" id="KW-0597">Phosphoprotein</keyword>
<dbReference type="CDD" id="cd05918">
    <property type="entry name" value="A_NRPS_SidN3_like"/>
    <property type="match status" value="1"/>
</dbReference>
<keyword evidence="3" id="KW-0436">Ligase</keyword>
<dbReference type="Gene3D" id="3.30.559.10">
    <property type="entry name" value="Chloramphenicol acetyltransferase-like domain"/>
    <property type="match status" value="1"/>
</dbReference>
<comment type="similarity">
    <text evidence="4">Belongs to the NRP synthetase family.</text>
</comment>
<evidence type="ECO:0000313" key="6">
    <source>
        <dbReference type="EMBL" id="OQE18673.1"/>
    </source>
</evidence>
<dbReference type="Gene3D" id="3.40.50.12780">
    <property type="entry name" value="N-terminal domain of ligase-like"/>
    <property type="match status" value="1"/>
</dbReference>
<feature type="domain" description="Carrier" evidence="5">
    <location>
        <begin position="596"/>
        <end position="669"/>
    </location>
</feature>
<dbReference type="InterPro" id="IPR020845">
    <property type="entry name" value="AMP-binding_CS"/>
</dbReference>
<organism evidence="6 7">
    <name type="scientific">Penicillium steckii</name>
    <dbReference type="NCBI Taxonomy" id="303698"/>
    <lineage>
        <taxon>Eukaryota</taxon>
        <taxon>Fungi</taxon>
        <taxon>Dikarya</taxon>
        <taxon>Ascomycota</taxon>
        <taxon>Pezizomycotina</taxon>
        <taxon>Eurotiomycetes</taxon>
        <taxon>Eurotiomycetidae</taxon>
        <taxon>Eurotiales</taxon>
        <taxon>Aspergillaceae</taxon>
        <taxon>Penicillium</taxon>
    </lineage>
</organism>
<dbReference type="EMBL" id="MLKD01000017">
    <property type="protein sequence ID" value="OQE18673.1"/>
    <property type="molecule type" value="Genomic_DNA"/>
</dbReference>
<evidence type="ECO:0000256" key="1">
    <source>
        <dbReference type="ARBA" id="ARBA00022450"/>
    </source>
</evidence>
<dbReference type="SUPFAM" id="SSF52777">
    <property type="entry name" value="CoA-dependent acyltransferases"/>
    <property type="match status" value="2"/>
</dbReference>
<dbReference type="Gene3D" id="3.30.300.30">
    <property type="match status" value="1"/>
</dbReference>
<dbReference type="STRING" id="303698.A0A1V6SYW0"/>
<comment type="caution">
    <text evidence="6">The sequence shown here is derived from an EMBL/GenBank/DDBJ whole genome shotgun (WGS) entry which is preliminary data.</text>
</comment>
<dbReference type="NCBIfam" id="TIGR01733">
    <property type="entry name" value="AA-adenyl-dom"/>
    <property type="match status" value="1"/>
</dbReference>
<dbReference type="FunFam" id="1.10.1200.10:FF:000005">
    <property type="entry name" value="Nonribosomal peptide synthetase 1"/>
    <property type="match status" value="1"/>
</dbReference>
<dbReference type="InterPro" id="IPR045851">
    <property type="entry name" value="AMP-bd_C_sf"/>
</dbReference>
<dbReference type="PROSITE" id="PS00455">
    <property type="entry name" value="AMP_BINDING"/>
    <property type="match status" value="1"/>
</dbReference>
<dbReference type="InterPro" id="IPR001242">
    <property type="entry name" value="Condensation_dom"/>
</dbReference>
<evidence type="ECO:0000256" key="4">
    <source>
        <dbReference type="ARBA" id="ARBA00029454"/>
    </source>
</evidence>
<proteinExistence type="inferred from homology"/>
<reference evidence="7" key="1">
    <citation type="journal article" date="2017" name="Nat. Microbiol.">
        <title>Global analysis of biosynthetic gene clusters reveals vast potential of secondary metabolite production in Penicillium species.</title>
        <authorList>
            <person name="Nielsen J.C."/>
            <person name="Grijseels S."/>
            <person name="Prigent S."/>
            <person name="Ji B."/>
            <person name="Dainat J."/>
            <person name="Nielsen K.F."/>
            <person name="Frisvad J.C."/>
            <person name="Workman M."/>
            <person name="Nielsen J."/>
        </authorList>
    </citation>
    <scope>NUCLEOTIDE SEQUENCE [LARGE SCALE GENOMIC DNA]</scope>
    <source>
        <strain evidence="7">IBT 24891</strain>
    </source>
</reference>
<dbReference type="GO" id="GO:0043041">
    <property type="term" value="P:amino acid activation for nonribosomal peptide biosynthetic process"/>
    <property type="evidence" value="ECO:0007669"/>
    <property type="project" value="TreeGrafter"/>
</dbReference>
<dbReference type="InterPro" id="IPR010071">
    <property type="entry name" value="AA_adenyl_dom"/>
</dbReference>
<name>A0A1V6SYW0_9EURO</name>
<evidence type="ECO:0000313" key="7">
    <source>
        <dbReference type="Proteomes" id="UP000191285"/>
    </source>
</evidence>
<dbReference type="GO" id="GO:0016874">
    <property type="term" value="F:ligase activity"/>
    <property type="evidence" value="ECO:0007669"/>
    <property type="project" value="UniProtKB-KW"/>
</dbReference>